<accession>A0ACD5ZWF0</accession>
<keyword evidence="2" id="KW-1185">Reference proteome</keyword>
<organism evidence="1 2">
    <name type="scientific">Avena sativa</name>
    <name type="common">Oat</name>
    <dbReference type="NCBI Taxonomy" id="4498"/>
    <lineage>
        <taxon>Eukaryota</taxon>
        <taxon>Viridiplantae</taxon>
        <taxon>Streptophyta</taxon>
        <taxon>Embryophyta</taxon>
        <taxon>Tracheophyta</taxon>
        <taxon>Spermatophyta</taxon>
        <taxon>Magnoliopsida</taxon>
        <taxon>Liliopsida</taxon>
        <taxon>Poales</taxon>
        <taxon>Poaceae</taxon>
        <taxon>BOP clade</taxon>
        <taxon>Pooideae</taxon>
        <taxon>Poodae</taxon>
        <taxon>Poeae</taxon>
        <taxon>Poeae Chloroplast Group 1 (Aveneae type)</taxon>
        <taxon>Aveninae</taxon>
        <taxon>Avena</taxon>
    </lineage>
</organism>
<evidence type="ECO:0000313" key="1">
    <source>
        <dbReference type="EnsemblPlants" id="AVESA.00010b.r2.7AG1217980.1.CDS.1"/>
    </source>
</evidence>
<evidence type="ECO:0000313" key="2">
    <source>
        <dbReference type="Proteomes" id="UP001732700"/>
    </source>
</evidence>
<sequence length="185" mass="20529">MEATAFRAAKQTNLEEIDLISLLPGEILGTIISLLRIEEGARPAILSRRWRHLWRSSPLNLDDGGLWFLPNRTQIASKILSEHQGDGRRLKLHHIHGVDLDGWIKSPALDNLQEIDLRTGSLPLSVLRFAPTLRVAVFASCSSFLEDTPQSCSFPHLKKLSLSSVTMREDTLHSVLSGCPSSKAC</sequence>
<dbReference type="Proteomes" id="UP001732700">
    <property type="component" value="Chromosome 7A"/>
</dbReference>
<proteinExistence type="predicted"/>
<reference evidence="1" key="2">
    <citation type="submission" date="2025-09" db="UniProtKB">
        <authorList>
            <consortium name="EnsemblPlants"/>
        </authorList>
    </citation>
    <scope>IDENTIFICATION</scope>
</reference>
<reference evidence="1" key="1">
    <citation type="submission" date="2021-05" db="EMBL/GenBank/DDBJ databases">
        <authorList>
            <person name="Scholz U."/>
            <person name="Mascher M."/>
            <person name="Fiebig A."/>
        </authorList>
    </citation>
    <scope>NUCLEOTIDE SEQUENCE [LARGE SCALE GENOMIC DNA]</scope>
</reference>
<protein>
    <submittedName>
        <fullName evidence="1">Uncharacterized protein</fullName>
    </submittedName>
</protein>
<name>A0ACD5ZWF0_AVESA</name>
<dbReference type="EnsemblPlants" id="AVESA.00010b.r2.7AG1217980.1">
    <property type="protein sequence ID" value="AVESA.00010b.r2.7AG1217980.1.CDS.1"/>
    <property type="gene ID" value="AVESA.00010b.r2.7AG1217980"/>
</dbReference>